<dbReference type="AlphaFoldDB" id="A0A091CAK2"/>
<dbReference type="RefSeq" id="WP_038025400.1">
    <property type="nucleotide sequence ID" value="NZ_JPVU01000023.1"/>
</dbReference>
<dbReference type="EMBL" id="JPVU01000023">
    <property type="protein sequence ID" value="KFN93667.1"/>
    <property type="molecule type" value="Genomic_DNA"/>
</dbReference>
<dbReference type="Proteomes" id="UP000029380">
    <property type="component" value="Unassembled WGS sequence"/>
</dbReference>
<dbReference type="OrthoDB" id="2202519at2"/>
<comment type="caution">
    <text evidence="1">The sequence shown here is derived from an EMBL/GenBank/DDBJ whole genome shotgun (WGS) entry which is preliminary data.</text>
</comment>
<dbReference type="PATRIC" id="fig|1302649.3.peg.265"/>
<evidence type="ECO:0000313" key="1">
    <source>
        <dbReference type="EMBL" id="KFN93667.1"/>
    </source>
</evidence>
<reference evidence="1 2" key="1">
    <citation type="submission" date="2014-08" db="EMBL/GenBank/DDBJ databases">
        <title>Genome sequence of Tetragenococcus muriaticus.</title>
        <authorList>
            <person name="Chuea-nongthon C."/>
            <person name="Rodtong S."/>
            <person name="Yongsawatdigul J."/>
            <person name="Steele J.L."/>
            <person name="Liu X.-y."/>
            <person name="Speers J."/>
            <person name="Glasner J.D."/>
            <person name="Neeno-Eckwall E.C."/>
        </authorList>
    </citation>
    <scope>NUCLEOTIDE SEQUENCE [LARGE SCALE GENOMIC DNA]</scope>
    <source>
        <strain evidence="1 2">PMC-11-5</strain>
    </source>
</reference>
<accession>A0A091CAK2</accession>
<proteinExistence type="predicted"/>
<gene>
    <name evidence="1" type="ORF">TMUPMC115_0265</name>
</gene>
<organism evidence="1 2">
    <name type="scientific">Tetragenococcus muriaticus PMC-11-5</name>
    <dbReference type="NCBI Taxonomy" id="1302649"/>
    <lineage>
        <taxon>Bacteria</taxon>
        <taxon>Bacillati</taxon>
        <taxon>Bacillota</taxon>
        <taxon>Bacilli</taxon>
        <taxon>Lactobacillales</taxon>
        <taxon>Enterococcaceae</taxon>
        <taxon>Tetragenococcus</taxon>
    </lineage>
</organism>
<name>A0A091CAK2_9ENTE</name>
<evidence type="ECO:0000313" key="2">
    <source>
        <dbReference type="Proteomes" id="UP000029380"/>
    </source>
</evidence>
<protein>
    <submittedName>
        <fullName evidence="1">Uncharacterized protein</fullName>
    </submittedName>
</protein>
<sequence>MFNMEEFIEENLTEGYLNRAFFKNQVKIFALNYLNRGQIEQECFDRINKFVEENEPYPEETEEDLEPPKE</sequence>